<accession>A0AA39SQP7</accession>
<comment type="caution">
    <text evidence="3">The sequence shown here is derived from an EMBL/GenBank/DDBJ whole genome shotgun (WGS) entry which is preliminary data.</text>
</comment>
<evidence type="ECO:0000259" key="2">
    <source>
        <dbReference type="Pfam" id="PF07727"/>
    </source>
</evidence>
<evidence type="ECO:0000256" key="1">
    <source>
        <dbReference type="SAM" id="MobiDB-lite"/>
    </source>
</evidence>
<reference evidence="3" key="1">
    <citation type="journal article" date="2022" name="Plant J.">
        <title>Strategies of tolerance reflected in two North American maple genomes.</title>
        <authorList>
            <person name="McEvoy S.L."/>
            <person name="Sezen U.U."/>
            <person name="Trouern-Trend A."/>
            <person name="McMahon S.M."/>
            <person name="Schaberg P.G."/>
            <person name="Yang J."/>
            <person name="Wegrzyn J.L."/>
            <person name="Swenson N.G."/>
        </authorList>
    </citation>
    <scope>NUCLEOTIDE SEQUENCE</scope>
    <source>
        <strain evidence="3">NS2018</strain>
    </source>
</reference>
<gene>
    <name evidence="3" type="ORF">LWI29_003190</name>
</gene>
<feature type="region of interest" description="Disordered" evidence="1">
    <location>
        <begin position="1"/>
        <end position="37"/>
    </location>
</feature>
<keyword evidence="4" id="KW-1185">Reference proteome</keyword>
<sequence length="572" mass="65728">MEQGVQNVDDSSFSTPRLESFTSTGVTPPSSPPRKKMKSLAEIYEQIERCQFTQVTEPNIFQDAVKYKEWCDAMDEEIKALEKHKTWELVDLPDNKEVVGLKWVYKTKYRSDGSIQKYKARLVAKGYMQREGIDFEETFAPVARFDTIRTVLALAAYNKWCVYQFDVKSAFLNGVLDEEVYVQQPQGYEIAGEENKVYKLKKALYGLKQAPRAWYDRINGHFKLHGFHRSESEPTLYVKLRGNDEVLIVCLYVDDLIYTSNSAALIAEFKNFMIGEFEMTDLGLMNYFLGLEVKQSDTGIFISQEKYVNDLLEKFQMKDCNPVKFPMNTNQKFSLNDGEERVDGHLYRSLIGSMLYLTNSRPDIMFATSLLSRFMQNPSKLHYGAAKRVLRYLKGTSSYGIWYTNDVDNFQLCGYSDSDWAGSVDDRRSTTGYIFNLGSGAIAWSSKKQPSTALSSSEAEYMAATSAACQAVWLRRILEDMKQHQNVPTVVHCDNQSTIAMTRNSVFHSRTRHIETRHHFIRELVDKGSIKMSYCSTDEQLADIFTKPLGYEKFVYFRDMLGVVNFCIKGEC</sequence>
<dbReference type="CDD" id="cd09272">
    <property type="entry name" value="RNase_HI_RT_Ty1"/>
    <property type="match status" value="1"/>
</dbReference>
<dbReference type="PANTHER" id="PTHR11439">
    <property type="entry name" value="GAG-POL-RELATED RETROTRANSPOSON"/>
    <property type="match status" value="1"/>
</dbReference>
<feature type="domain" description="Reverse transcriptase Ty1/copia-type" evidence="2">
    <location>
        <begin position="85"/>
        <end position="328"/>
    </location>
</feature>
<protein>
    <recommendedName>
        <fullName evidence="2">Reverse transcriptase Ty1/copia-type domain-containing protein</fullName>
    </recommendedName>
</protein>
<organism evidence="3 4">
    <name type="scientific">Acer saccharum</name>
    <name type="common">Sugar maple</name>
    <dbReference type="NCBI Taxonomy" id="4024"/>
    <lineage>
        <taxon>Eukaryota</taxon>
        <taxon>Viridiplantae</taxon>
        <taxon>Streptophyta</taxon>
        <taxon>Embryophyta</taxon>
        <taxon>Tracheophyta</taxon>
        <taxon>Spermatophyta</taxon>
        <taxon>Magnoliopsida</taxon>
        <taxon>eudicotyledons</taxon>
        <taxon>Gunneridae</taxon>
        <taxon>Pentapetalae</taxon>
        <taxon>rosids</taxon>
        <taxon>malvids</taxon>
        <taxon>Sapindales</taxon>
        <taxon>Sapindaceae</taxon>
        <taxon>Hippocastanoideae</taxon>
        <taxon>Acereae</taxon>
        <taxon>Acer</taxon>
    </lineage>
</organism>
<evidence type="ECO:0000313" key="3">
    <source>
        <dbReference type="EMBL" id="KAK0595073.1"/>
    </source>
</evidence>
<reference evidence="3" key="2">
    <citation type="submission" date="2023-06" db="EMBL/GenBank/DDBJ databases">
        <authorList>
            <person name="Swenson N.G."/>
            <person name="Wegrzyn J.L."/>
            <person name="Mcevoy S.L."/>
        </authorList>
    </citation>
    <scope>NUCLEOTIDE SEQUENCE</scope>
    <source>
        <strain evidence="3">NS2018</strain>
        <tissue evidence="3">Leaf</tissue>
    </source>
</reference>
<dbReference type="EMBL" id="JAUESC010000004">
    <property type="protein sequence ID" value="KAK0595073.1"/>
    <property type="molecule type" value="Genomic_DNA"/>
</dbReference>
<dbReference type="Pfam" id="PF07727">
    <property type="entry name" value="RVT_2"/>
    <property type="match status" value="1"/>
</dbReference>
<feature type="compositionally biased region" description="Polar residues" evidence="1">
    <location>
        <begin position="1"/>
        <end position="17"/>
    </location>
</feature>
<dbReference type="InterPro" id="IPR043502">
    <property type="entry name" value="DNA/RNA_pol_sf"/>
</dbReference>
<name>A0AA39SQP7_ACESA</name>
<dbReference type="AlphaFoldDB" id="A0AA39SQP7"/>
<dbReference type="PANTHER" id="PTHR11439:SF483">
    <property type="entry name" value="PEPTIDE SYNTHASE GLIP-LIKE, PUTATIVE (AFU_ORTHOLOGUE AFUA_3G12920)-RELATED"/>
    <property type="match status" value="1"/>
</dbReference>
<evidence type="ECO:0000313" key="4">
    <source>
        <dbReference type="Proteomes" id="UP001168877"/>
    </source>
</evidence>
<dbReference type="InterPro" id="IPR013103">
    <property type="entry name" value="RVT_2"/>
</dbReference>
<dbReference type="SUPFAM" id="SSF56672">
    <property type="entry name" value="DNA/RNA polymerases"/>
    <property type="match status" value="1"/>
</dbReference>
<dbReference type="Proteomes" id="UP001168877">
    <property type="component" value="Unassembled WGS sequence"/>
</dbReference>
<proteinExistence type="predicted"/>